<dbReference type="Proteomes" id="UP000197019">
    <property type="component" value="Chromosome"/>
</dbReference>
<evidence type="ECO:0000313" key="1">
    <source>
        <dbReference type="EMBL" id="ASF47242.1"/>
    </source>
</evidence>
<dbReference type="EMBL" id="CP022129">
    <property type="protein sequence ID" value="ASF47242.1"/>
    <property type="molecule type" value="Genomic_DNA"/>
</dbReference>
<dbReference type="KEGG" id="mpsy:CEK71_14840"/>
<proteinExistence type="predicted"/>
<protein>
    <submittedName>
        <fullName evidence="1">Uncharacterized protein</fullName>
    </submittedName>
</protein>
<organism evidence="1 2">
    <name type="scientific">Methylovulum psychrotolerans</name>
    <dbReference type="NCBI Taxonomy" id="1704499"/>
    <lineage>
        <taxon>Bacteria</taxon>
        <taxon>Pseudomonadati</taxon>
        <taxon>Pseudomonadota</taxon>
        <taxon>Gammaproteobacteria</taxon>
        <taxon>Methylococcales</taxon>
        <taxon>Methylococcaceae</taxon>
        <taxon>Methylovulum</taxon>
    </lineage>
</organism>
<keyword evidence="2" id="KW-1185">Reference proteome</keyword>
<gene>
    <name evidence="1" type="ORF">CEK71_14840</name>
</gene>
<name>A0A1Z4C132_9GAMM</name>
<dbReference type="RefSeq" id="WP_088620114.1">
    <property type="nucleotide sequence ID" value="NZ_CP022129.1"/>
</dbReference>
<reference evidence="1 2" key="1">
    <citation type="submission" date="2017-06" db="EMBL/GenBank/DDBJ databases">
        <title>Genome Sequencing of the methanotroph Methylovulum psychrotolerants str. HV10-M2 isolated from a high-altitude environment.</title>
        <authorList>
            <person name="Mateos-Rivera A."/>
        </authorList>
    </citation>
    <scope>NUCLEOTIDE SEQUENCE [LARGE SCALE GENOMIC DNA]</scope>
    <source>
        <strain evidence="1 2">HV10_M2</strain>
    </source>
</reference>
<accession>A0A1Z4C132</accession>
<evidence type="ECO:0000313" key="2">
    <source>
        <dbReference type="Proteomes" id="UP000197019"/>
    </source>
</evidence>
<sequence>MKKLMYAKYDLKSEGAEKYKDDHYGSYAIAAIINKELNLVLVEFSVHHSERPDRSFTLSLQEETIYIHLTHSYKPLTIRLSARLQGSLDTNEYEYAKIIRNAVMAFDQLHYQPKEAWYWVSLTNTAKPQPKQKSDIFKIEDIINSLALHGKQRGETFSELSIKLLSQIDRHGYDSEDLEKFIEDGGSLAKLSQKGKDFMRFWVDEGKHIKGQYAVALPSLIGFNFFEPDQNGDAVN</sequence>
<dbReference type="AlphaFoldDB" id="A0A1Z4C132"/>